<gene>
    <name evidence="1" type="ORF">CISIN_1g047255mg</name>
</gene>
<name>A0A067DHG9_CITSI</name>
<protein>
    <submittedName>
        <fullName evidence="1">Uncharacterized protein</fullName>
    </submittedName>
</protein>
<dbReference type="AlphaFoldDB" id="A0A067DHG9"/>
<proteinExistence type="predicted"/>
<organism evidence="1 2">
    <name type="scientific">Citrus sinensis</name>
    <name type="common">Sweet orange</name>
    <name type="synonym">Citrus aurantium var. sinensis</name>
    <dbReference type="NCBI Taxonomy" id="2711"/>
    <lineage>
        <taxon>Eukaryota</taxon>
        <taxon>Viridiplantae</taxon>
        <taxon>Streptophyta</taxon>
        <taxon>Embryophyta</taxon>
        <taxon>Tracheophyta</taxon>
        <taxon>Spermatophyta</taxon>
        <taxon>Magnoliopsida</taxon>
        <taxon>eudicotyledons</taxon>
        <taxon>Gunneridae</taxon>
        <taxon>Pentapetalae</taxon>
        <taxon>rosids</taxon>
        <taxon>malvids</taxon>
        <taxon>Sapindales</taxon>
        <taxon>Rutaceae</taxon>
        <taxon>Aurantioideae</taxon>
        <taxon>Citrus</taxon>
    </lineage>
</organism>
<evidence type="ECO:0000313" key="1">
    <source>
        <dbReference type="EMBL" id="KDO41000.1"/>
    </source>
</evidence>
<accession>A0A067DHG9</accession>
<sequence>MIALSCCWEIRGFDGCPRYCQETPHVRSCSSFHQLEPKTVAIDNSGSRAGYEMRSSLVEVLPVTEPKENETISRQQLAVASEWRPLPKFSSGCNAITIILSLRKLSLRPLNRVIFDK</sequence>
<dbReference type="Proteomes" id="UP000027120">
    <property type="component" value="Unassembled WGS sequence"/>
</dbReference>
<dbReference type="EMBL" id="KK785746">
    <property type="protein sequence ID" value="KDO41000.1"/>
    <property type="molecule type" value="Genomic_DNA"/>
</dbReference>
<reference evidence="1 2" key="1">
    <citation type="submission" date="2014-04" db="EMBL/GenBank/DDBJ databases">
        <authorList>
            <consortium name="International Citrus Genome Consortium"/>
            <person name="Gmitter F."/>
            <person name="Chen C."/>
            <person name="Farmerie W."/>
            <person name="Harkins T."/>
            <person name="Desany B."/>
            <person name="Mohiuddin M."/>
            <person name="Kodira C."/>
            <person name="Borodovsky M."/>
            <person name="Lomsadze A."/>
            <person name="Burns P."/>
            <person name="Jenkins J."/>
            <person name="Prochnik S."/>
            <person name="Shu S."/>
            <person name="Chapman J."/>
            <person name="Pitluck S."/>
            <person name="Schmutz J."/>
            <person name="Rokhsar D."/>
        </authorList>
    </citation>
    <scope>NUCLEOTIDE SEQUENCE</scope>
</reference>
<evidence type="ECO:0000313" key="2">
    <source>
        <dbReference type="Proteomes" id="UP000027120"/>
    </source>
</evidence>
<keyword evidence="2" id="KW-1185">Reference proteome</keyword>